<organism evidence="1">
    <name type="scientific">marine sediment metagenome</name>
    <dbReference type="NCBI Taxonomy" id="412755"/>
    <lineage>
        <taxon>unclassified sequences</taxon>
        <taxon>metagenomes</taxon>
        <taxon>ecological metagenomes</taxon>
    </lineage>
</organism>
<name>X1CWT2_9ZZZZ</name>
<comment type="caution">
    <text evidence="1">The sequence shown here is derived from an EMBL/GenBank/DDBJ whole genome shotgun (WGS) entry which is preliminary data.</text>
</comment>
<reference evidence="1" key="1">
    <citation type="journal article" date="2014" name="Front. Microbiol.">
        <title>High frequency of phylogenetically diverse reductive dehalogenase-homologous genes in deep subseafloor sedimentary metagenomes.</title>
        <authorList>
            <person name="Kawai M."/>
            <person name="Futagami T."/>
            <person name="Toyoda A."/>
            <person name="Takaki Y."/>
            <person name="Nishi S."/>
            <person name="Hori S."/>
            <person name="Arai W."/>
            <person name="Tsubouchi T."/>
            <person name="Morono Y."/>
            <person name="Uchiyama I."/>
            <person name="Ito T."/>
            <person name="Fujiyama A."/>
            <person name="Inagaki F."/>
            <person name="Takami H."/>
        </authorList>
    </citation>
    <scope>NUCLEOTIDE SEQUENCE</scope>
    <source>
        <strain evidence="1">Expedition CK06-06</strain>
    </source>
</reference>
<dbReference type="AlphaFoldDB" id="X1CWT2"/>
<protein>
    <submittedName>
        <fullName evidence="1">Uncharacterized protein</fullName>
    </submittedName>
</protein>
<gene>
    <name evidence="1" type="ORF">S01H4_52393</name>
</gene>
<evidence type="ECO:0000313" key="1">
    <source>
        <dbReference type="EMBL" id="GAH12302.1"/>
    </source>
</evidence>
<accession>X1CWT2</accession>
<dbReference type="EMBL" id="BART01029928">
    <property type="protein sequence ID" value="GAH12302.1"/>
    <property type="molecule type" value="Genomic_DNA"/>
</dbReference>
<proteinExistence type="predicted"/>
<sequence>MFKTIEFIIETELSNEELIDIFDNANLEDFKIKVEEIRVKGSANSLIKGISYENDKL</sequence>